<dbReference type="EnsemblPlants" id="evm.model.10.609">
    <property type="protein sequence ID" value="cds.evm.model.10.609"/>
    <property type="gene ID" value="evm.TU.10.609"/>
</dbReference>
<keyword evidence="2" id="KW-1185">Reference proteome</keyword>
<accession>A0A803QPK0</accession>
<organism evidence="1 2">
    <name type="scientific">Cannabis sativa</name>
    <name type="common">Hemp</name>
    <name type="synonym">Marijuana</name>
    <dbReference type="NCBI Taxonomy" id="3483"/>
    <lineage>
        <taxon>Eukaryota</taxon>
        <taxon>Viridiplantae</taxon>
        <taxon>Streptophyta</taxon>
        <taxon>Embryophyta</taxon>
        <taxon>Tracheophyta</taxon>
        <taxon>Spermatophyta</taxon>
        <taxon>Magnoliopsida</taxon>
        <taxon>eudicotyledons</taxon>
        <taxon>Gunneridae</taxon>
        <taxon>Pentapetalae</taxon>
        <taxon>rosids</taxon>
        <taxon>fabids</taxon>
        <taxon>Rosales</taxon>
        <taxon>Cannabaceae</taxon>
        <taxon>Cannabis</taxon>
    </lineage>
</organism>
<reference evidence="1" key="1">
    <citation type="submission" date="2021-03" db="UniProtKB">
        <authorList>
            <consortium name="EnsemblPlants"/>
        </authorList>
    </citation>
    <scope>IDENTIFICATION</scope>
</reference>
<sequence length="413" mass="45910">MKRVPTLPLSFQIPEPMPGTIENDELAKKMVHNRGQSQDSKEIKDAIVRDLAKILTKAAKEDHLLEHNNFVDWEDMTLFAHGEPYRVAHLTVAPTCTLLVIRCCMVSTSLAKVGGPKGKGKSKAKAYRSCKPRLPSTSSTYNIQAIPPPVKAATQASGSKAPVGVDKTPTAFREASKELFRPVTSLPWIPFVGLKFPLRLTHLNHTIQKEMEVQNLLKSDEREKSVLQKRPDSLSTVKRVEISEGLCTTILVGPIIDIQALEKHLVLKVGREVAPFAEEILDQVAGSATNLSSEKWETCSRNNVFALTNATKQQTIGMGLTTKRANKEVGALIVELEQANAKSQQFYNDNKTLLPKLEEAKSQTGVEVNKAKKEVEEKIKQLDTKCKDKIKLADKEASAKYWKLYVEHKAQVE</sequence>
<proteinExistence type="predicted"/>
<evidence type="ECO:0000313" key="1">
    <source>
        <dbReference type="EnsemblPlants" id="cds.evm.model.10.609"/>
    </source>
</evidence>
<evidence type="ECO:0000313" key="2">
    <source>
        <dbReference type="Proteomes" id="UP000596661"/>
    </source>
</evidence>
<dbReference type="Gramene" id="evm.model.10.609">
    <property type="protein sequence ID" value="cds.evm.model.10.609"/>
    <property type="gene ID" value="evm.TU.10.609"/>
</dbReference>
<dbReference type="EMBL" id="UZAU01000810">
    <property type="status" value="NOT_ANNOTATED_CDS"/>
    <property type="molecule type" value="Genomic_DNA"/>
</dbReference>
<protein>
    <submittedName>
        <fullName evidence="1">Uncharacterized protein</fullName>
    </submittedName>
</protein>
<name>A0A803QPK0_CANSA</name>
<dbReference type="Proteomes" id="UP000596661">
    <property type="component" value="Unassembled WGS sequence"/>
</dbReference>
<dbReference type="AlphaFoldDB" id="A0A803QPK0"/>